<reference evidence="2" key="1">
    <citation type="submission" date="2016-04" db="EMBL/GenBank/DDBJ databases">
        <authorList>
            <person name="Nguyen H.D."/>
            <person name="Samba Siva P."/>
            <person name="Cullis J."/>
            <person name="Levesque C.A."/>
            <person name="Hambleton S."/>
        </authorList>
    </citation>
    <scope>NUCLEOTIDE SEQUENCE</scope>
    <source>
        <strain evidence="2">DAOMC 236422</strain>
    </source>
</reference>
<protein>
    <submittedName>
        <fullName evidence="2">Uncharacterized protein</fullName>
    </submittedName>
</protein>
<evidence type="ECO:0000313" key="3">
    <source>
        <dbReference type="Proteomes" id="UP000078113"/>
    </source>
</evidence>
<proteinExistence type="predicted"/>
<dbReference type="EMBL" id="LWDG02000288">
    <property type="protein sequence ID" value="KAE8266835.1"/>
    <property type="molecule type" value="Genomic_DNA"/>
</dbReference>
<dbReference type="Proteomes" id="UP000078113">
    <property type="component" value="Unassembled WGS sequence"/>
</dbReference>
<organism evidence="2 3">
    <name type="scientific">Tilletia walkeri</name>
    <dbReference type="NCBI Taxonomy" id="117179"/>
    <lineage>
        <taxon>Eukaryota</taxon>
        <taxon>Fungi</taxon>
        <taxon>Dikarya</taxon>
        <taxon>Basidiomycota</taxon>
        <taxon>Ustilaginomycotina</taxon>
        <taxon>Exobasidiomycetes</taxon>
        <taxon>Tilletiales</taxon>
        <taxon>Tilletiaceae</taxon>
        <taxon>Tilletia</taxon>
    </lineage>
</organism>
<evidence type="ECO:0000313" key="2">
    <source>
        <dbReference type="EMBL" id="KAE8266835.1"/>
    </source>
</evidence>
<sequence>MATPPVSAPRRRSAIPLTGSSRHSKTRRTGGNLAEKVVEPVRQGCDSGTGRWTLTGRGECRRAKVRVRSVKTRNPTRTTQPALQAVFSVLARIGRQSSVGEGEYKFCDLVACILSKPPSWPIDDSIARQTTRSDWCAGTKVRDLAIMPKSRCGARLG</sequence>
<gene>
    <name evidence="2" type="ORF">A4X09_0g5512</name>
</gene>
<comment type="caution">
    <text evidence="2">The sequence shown here is derived from an EMBL/GenBank/DDBJ whole genome shotgun (WGS) entry which is preliminary data.</text>
</comment>
<accession>A0A8X7N714</accession>
<evidence type="ECO:0000256" key="1">
    <source>
        <dbReference type="SAM" id="MobiDB-lite"/>
    </source>
</evidence>
<dbReference type="AlphaFoldDB" id="A0A8X7N714"/>
<feature type="region of interest" description="Disordered" evidence="1">
    <location>
        <begin position="1"/>
        <end position="31"/>
    </location>
</feature>
<keyword evidence="3" id="KW-1185">Reference proteome</keyword>
<reference evidence="2" key="2">
    <citation type="journal article" date="2019" name="IMA Fungus">
        <title>Genome sequencing and comparison of five Tilletia species to identify candidate genes for the detection of regulated species infecting wheat.</title>
        <authorList>
            <person name="Nguyen H.D.T."/>
            <person name="Sultana T."/>
            <person name="Kesanakurti P."/>
            <person name="Hambleton S."/>
        </authorList>
    </citation>
    <scope>NUCLEOTIDE SEQUENCE</scope>
    <source>
        <strain evidence="2">DAOMC 236422</strain>
    </source>
</reference>
<name>A0A8X7N714_9BASI</name>